<dbReference type="InterPro" id="IPR027417">
    <property type="entry name" value="P-loop_NTPase"/>
</dbReference>
<name>A0A7W7IS79_9CAUL</name>
<dbReference type="PANTHER" id="PTHR39206">
    <property type="entry name" value="SLL8004 PROTEIN"/>
    <property type="match status" value="1"/>
</dbReference>
<evidence type="ECO:0000313" key="1">
    <source>
        <dbReference type="EMBL" id="MBB4799556.1"/>
    </source>
</evidence>
<dbReference type="AlphaFoldDB" id="A0A7W7IS79"/>
<keyword evidence="2" id="KW-1185">Reference proteome</keyword>
<accession>A0A7W7IS79</accession>
<protein>
    <submittedName>
        <fullName evidence="1">Putative ABC-type ATPase</fullName>
    </submittedName>
</protein>
<comment type="caution">
    <text evidence="1">The sequence shown here is derived from an EMBL/GenBank/DDBJ whole genome shotgun (WGS) entry which is preliminary data.</text>
</comment>
<dbReference type="EMBL" id="JACHKY010000006">
    <property type="protein sequence ID" value="MBB4799556.1"/>
    <property type="molecule type" value="Genomic_DNA"/>
</dbReference>
<proteinExistence type="predicted"/>
<gene>
    <name evidence="1" type="ORF">HNP32_003314</name>
</gene>
<dbReference type="PANTHER" id="PTHR39206:SF1">
    <property type="entry name" value="SLL8004 PROTEIN"/>
    <property type="match status" value="1"/>
</dbReference>
<evidence type="ECO:0000313" key="2">
    <source>
        <dbReference type="Proteomes" id="UP000539957"/>
    </source>
</evidence>
<organism evidence="1 2">
    <name type="scientific">Brevundimonas bullata</name>
    <dbReference type="NCBI Taxonomy" id="13160"/>
    <lineage>
        <taxon>Bacteria</taxon>
        <taxon>Pseudomonadati</taxon>
        <taxon>Pseudomonadota</taxon>
        <taxon>Alphaproteobacteria</taxon>
        <taxon>Caulobacterales</taxon>
        <taxon>Caulobacteraceae</taxon>
        <taxon>Brevundimonas</taxon>
    </lineage>
</organism>
<sequence length="256" mass="28000">MTSLRVAVDAILAAQMQTEKPLAIILAGHNGSGKSTMWRRSLADTLRIPLINADRMMLSILPEAGDDGFLAAWAAELRDTDRGWMSVAQQGVNAFAGHAMAAQVPFAMETVFSYWEPQEDGRILSKVDLVRDMQAAGYFVLLFFVGLANPELSILRVQTRVSSGGHGIEEGVLRRRFPRTQQAIKLAVDVADASILTDNSRSHREAFTVCRVQIGGQEEFDVRRSASPAALILNWLEIVGPDAEAQAPLETDPGRQ</sequence>
<reference evidence="1 2" key="1">
    <citation type="submission" date="2020-08" db="EMBL/GenBank/DDBJ databases">
        <title>Functional genomics of gut bacteria from endangered species of beetles.</title>
        <authorList>
            <person name="Carlos-Shanley C."/>
        </authorList>
    </citation>
    <scope>NUCLEOTIDE SEQUENCE [LARGE SCALE GENOMIC DNA]</scope>
    <source>
        <strain evidence="1 2">S00123</strain>
    </source>
</reference>
<dbReference type="SUPFAM" id="SSF52540">
    <property type="entry name" value="P-loop containing nucleoside triphosphate hydrolases"/>
    <property type="match status" value="1"/>
</dbReference>
<dbReference type="RefSeq" id="WP_221415959.1">
    <property type="nucleotide sequence ID" value="NZ_CP194722.1"/>
</dbReference>
<dbReference type="Gene3D" id="3.40.50.300">
    <property type="entry name" value="P-loop containing nucleotide triphosphate hydrolases"/>
    <property type="match status" value="1"/>
</dbReference>
<dbReference type="Proteomes" id="UP000539957">
    <property type="component" value="Unassembled WGS sequence"/>
</dbReference>